<accession>A0A0E9NJY4</accession>
<comment type="caution">
    <text evidence="1">The sequence shown here is derived from an EMBL/GenBank/DDBJ whole genome shotgun (WGS) entry which is preliminary data.</text>
</comment>
<dbReference type="InterPro" id="IPR008775">
    <property type="entry name" value="Phytyl_CoA_dOase-like"/>
</dbReference>
<reference evidence="1 2" key="2">
    <citation type="journal article" date="2014" name="J. Gen. Appl. Microbiol.">
        <title>The early diverging ascomycetous budding yeast Saitoella complicata has three histone deacetylases belonging to the Clr6, Hos2, and Rpd3 lineages.</title>
        <authorList>
            <person name="Nishida H."/>
            <person name="Matsumoto T."/>
            <person name="Kondo S."/>
            <person name="Hamamoto M."/>
            <person name="Yoshikawa H."/>
        </authorList>
    </citation>
    <scope>NUCLEOTIDE SEQUENCE [LARGE SCALE GENOMIC DNA]</scope>
    <source>
        <strain evidence="1 2">NRRL Y-17804</strain>
    </source>
</reference>
<dbReference type="OrthoDB" id="2106152at2759"/>
<dbReference type="Gene3D" id="2.60.120.620">
    <property type="entry name" value="q2cbj1_9rhob like domain"/>
    <property type="match status" value="1"/>
</dbReference>
<dbReference type="OMA" id="SFARCYF"/>
<dbReference type="PANTHER" id="PTHR40470:SF1">
    <property type="entry name" value="PHYTANOYL-COA DIOXYGENASE FAMILY PROTEIN (AFU_ORTHOLOGUE AFUA_2G15850)"/>
    <property type="match status" value="1"/>
</dbReference>
<dbReference type="EMBL" id="BACD03000030">
    <property type="protein sequence ID" value="GAO50192.1"/>
    <property type="molecule type" value="Genomic_DNA"/>
</dbReference>
<dbReference type="AlphaFoldDB" id="A0A0E9NJY4"/>
<dbReference type="RefSeq" id="XP_019021368.1">
    <property type="nucleotide sequence ID" value="XM_019171398.1"/>
</dbReference>
<organism evidence="1 2">
    <name type="scientific">Saitoella complicata (strain BCRC 22490 / CBS 7301 / JCM 7358 / NBRC 10748 / NRRL Y-17804)</name>
    <dbReference type="NCBI Taxonomy" id="698492"/>
    <lineage>
        <taxon>Eukaryota</taxon>
        <taxon>Fungi</taxon>
        <taxon>Dikarya</taxon>
        <taxon>Ascomycota</taxon>
        <taxon>Taphrinomycotina</taxon>
        <taxon>Taphrinomycotina incertae sedis</taxon>
        <taxon>Saitoella</taxon>
    </lineage>
</organism>
<reference evidence="1 2" key="3">
    <citation type="journal article" date="2015" name="Genome Announc.">
        <title>Draft Genome Sequence of the Archiascomycetous Yeast Saitoella complicata.</title>
        <authorList>
            <person name="Yamauchi K."/>
            <person name="Kondo S."/>
            <person name="Hamamoto M."/>
            <person name="Takahashi Y."/>
            <person name="Ogura Y."/>
            <person name="Hayashi T."/>
            <person name="Nishida H."/>
        </authorList>
    </citation>
    <scope>NUCLEOTIDE SEQUENCE [LARGE SCALE GENOMIC DNA]</scope>
    <source>
        <strain evidence="1 2">NRRL Y-17804</strain>
    </source>
</reference>
<evidence type="ECO:0000313" key="1">
    <source>
        <dbReference type="EMBL" id="GAO50192.1"/>
    </source>
</evidence>
<gene>
    <name evidence="1" type="ORF">G7K_4326-t1</name>
</gene>
<dbReference type="STRING" id="698492.A0A0E9NJY4"/>
<reference evidence="1 2" key="1">
    <citation type="journal article" date="2011" name="J. Gen. Appl. Microbiol.">
        <title>Draft genome sequencing of the enigmatic yeast Saitoella complicata.</title>
        <authorList>
            <person name="Nishida H."/>
            <person name="Hamamoto M."/>
            <person name="Sugiyama J."/>
        </authorList>
    </citation>
    <scope>NUCLEOTIDE SEQUENCE [LARGE SCALE GENOMIC DNA]</scope>
    <source>
        <strain evidence="1 2">NRRL Y-17804</strain>
    </source>
</reference>
<sequence length="289" mass="32763">MSPEEKILTALDNDGFVVVPGLIPPNLLEPLRESAKRAIDRARDDSAVSWDHVRLVGKQFPPWPKRVREDVWGVQHIMKPEMNEHVFVSWYASEALIKIVKTILGCQEEELQMELLGLLINPTKTAFSLIWHRDTIPPETSDQDEKKLLQAPRVGTQWNTALYADSCLMVVPGSHNRVRTHQERDITIHNPRDPLEGELRVDLQPGDTVFYDNNILHRGVYGTTPVRATLHGCIGTTGAGPERARNILQHDMNWVRDVQYTGRLERMRLNLIRMAESVGADDLGYSLSG</sequence>
<dbReference type="Proteomes" id="UP000033140">
    <property type="component" value="Unassembled WGS sequence"/>
</dbReference>
<proteinExistence type="predicted"/>
<protein>
    <recommendedName>
        <fullName evidence="3">Phytanoyl-CoA dioxygenase</fullName>
    </recommendedName>
</protein>
<name>A0A0E9NJY4_SAICN</name>
<dbReference type="PANTHER" id="PTHR40470">
    <property type="entry name" value="PHYTANOYL-COA DIOXYGENASE FAMILY PROTEIN (AFU_ORTHOLOGUE AFUA_2G15850)"/>
    <property type="match status" value="1"/>
</dbReference>
<dbReference type="SUPFAM" id="SSF51197">
    <property type="entry name" value="Clavaminate synthase-like"/>
    <property type="match status" value="1"/>
</dbReference>
<dbReference type="Pfam" id="PF05721">
    <property type="entry name" value="PhyH"/>
    <property type="match status" value="1"/>
</dbReference>
<evidence type="ECO:0000313" key="2">
    <source>
        <dbReference type="Proteomes" id="UP000033140"/>
    </source>
</evidence>
<evidence type="ECO:0008006" key="3">
    <source>
        <dbReference type="Google" id="ProtNLM"/>
    </source>
</evidence>
<keyword evidence="2" id="KW-1185">Reference proteome</keyword>